<proteinExistence type="predicted"/>
<accession>A0ABR3ZWZ7</accession>
<evidence type="ECO:0000256" key="1">
    <source>
        <dbReference type="SAM" id="MobiDB-lite"/>
    </source>
</evidence>
<evidence type="ECO:0000313" key="2">
    <source>
        <dbReference type="EMBL" id="KAL2037278.1"/>
    </source>
</evidence>
<keyword evidence="3" id="KW-1185">Reference proteome</keyword>
<name>A0ABR3ZWZ7_9LECA</name>
<protein>
    <submittedName>
        <fullName evidence="2">Uncharacterized protein</fullName>
    </submittedName>
</protein>
<gene>
    <name evidence="2" type="ORF">N7G274_009967</name>
</gene>
<dbReference type="Proteomes" id="UP001590950">
    <property type="component" value="Unassembled WGS sequence"/>
</dbReference>
<feature type="region of interest" description="Disordered" evidence="1">
    <location>
        <begin position="1"/>
        <end position="20"/>
    </location>
</feature>
<sequence>MTTSPTAQTLTKAPKNNSSRTGTIISRRWCTNQDLAFLIIRPDGGNKNGSDDVNSGPMLPWPMSNEDDLLAEHFRPDAKVVYEVEEAGGEKRVDNVREGGEEGGGGELLQIKPHKNNPSRTGTIISRTWRTSQDLALLKVRPDGGNKDGSDDVSFGPMLPWPMSNEDDLLAEHFRPDAKVVYEVEEAGGEKRFVNVREEGKEGVWGEAGMNIFQGVELTFF</sequence>
<dbReference type="EMBL" id="JBEFKJ010000042">
    <property type="protein sequence ID" value="KAL2037278.1"/>
    <property type="molecule type" value="Genomic_DNA"/>
</dbReference>
<comment type="caution">
    <text evidence="2">The sequence shown here is derived from an EMBL/GenBank/DDBJ whole genome shotgun (WGS) entry which is preliminary data.</text>
</comment>
<evidence type="ECO:0000313" key="3">
    <source>
        <dbReference type="Proteomes" id="UP001590950"/>
    </source>
</evidence>
<feature type="region of interest" description="Disordered" evidence="1">
    <location>
        <begin position="95"/>
        <end position="122"/>
    </location>
</feature>
<reference evidence="2 3" key="1">
    <citation type="submission" date="2024-09" db="EMBL/GenBank/DDBJ databases">
        <title>Rethinking Asexuality: The Enigmatic Case of Functional Sexual Genes in Lepraria (Stereocaulaceae).</title>
        <authorList>
            <person name="Doellman M."/>
            <person name="Sun Y."/>
            <person name="Barcenas-Pena A."/>
            <person name="Lumbsch H.T."/>
            <person name="Grewe F."/>
        </authorList>
    </citation>
    <scope>NUCLEOTIDE SEQUENCE [LARGE SCALE GENOMIC DNA]</scope>
    <source>
        <strain evidence="2 3">Mercado 3170</strain>
    </source>
</reference>
<organism evidence="2 3">
    <name type="scientific">Stereocaulon virgatum</name>
    <dbReference type="NCBI Taxonomy" id="373712"/>
    <lineage>
        <taxon>Eukaryota</taxon>
        <taxon>Fungi</taxon>
        <taxon>Dikarya</taxon>
        <taxon>Ascomycota</taxon>
        <taxon>Pezizomycotina</taxon>
        <taxon>Lecanoromycetes</taxon>
        <taxon>OSLEUM clade</taxon>
        <taxon>Lecanoromycetidae</taxon>
        <taxon>Lecanorales</taxon>
        <taxon>Lecanorineae</taxon>
        <taxon>Stereocaulaceae</taxon>
        <taxon>Stereocaulon</taxon>
    </lineage>
</organism>